<reference evidence="1 2" key="1">
    <citation type="submission" date="2022-11" db="EMBL/GenBank/DDBJ databases">
        <title>Mucor velutinosus strain NIH1002 WGS.</title>
        <authorList>
            <person name="Subramanian P."/>
            <person name="Mullikin J.C."/>
            <person name="Segre J.A."/>
            <person name="Zelazny A.M."/>
        </authorList>
    </citation>
    <scope>NUCLEOTIDE SEQUENCE [LARGE SCALE GENOMIC DNA]</scope>
    <source>
        <strain evidence="1 2">NIH1002</strain>
    </source>
</reference>
<comment type="caution">
    <text evidence="1">The sequence shown here is derived from an EMBL/GenBank/DDBJ whole genome shotgun (WGS) entry which is preliminary data.</text>
</comment>
<dbReference type="GeneID" id="89946398"/>
<gene>
    <name evidence="1" type="ORF">ATC70_002696</name>
</gene>
<dbReference type="AlphaFoldDB" id="A0AAN7DCS7"/>
<accession>A0AAN7DCS7</accession>
<evidence type="ECO:0000313" key="1">
    <source>
        <dbReference type="EMBL" id="KAK4515086.1"/>
    </source>
</evidence>
<sequence>MTFPTAINLQKTVQQDAALIQKVLQQIRPELIKAASATTPKAAVSASSSRWGSIENKNIAMNQNPAVVFDSLLQKSASITCKERNRFDDAIM</sequence>
<dbReference type="Proteomes" id="UP001304243">
    <property type="component" value="Unassembled WGS sequence"/>
</dbReference>
<protein>
    <submittedName>
        <fullName evidence="1">Uncharacterized protein</fullName>
    </submittedName>
</protein>
<proteinExistence type="predicted"/>
<organism evidence="1 2">
    <name type="scientific">Mucor velutinosus</name>
    <dbReference type="NCBI Taxonomy" id="708070"/>
    <lineage>
        <taxon>Eukaryota</taxon>
        <taxon>Fungi</taxon>
        <taxon>Fungi incertae sedis</taxon>
        <taxon>Mucoromycota</taxon>
        <taxon>Mucoromycotina</taxon>
        <taxon>Mucoromycetes</taxon>
        <taxon>Mucorales</taxon>
        <taxon>Mucorineae</taxon>
        <taxon>Mucoraceae</taxon>
        <taxon>Mucor</taxon>
    </lineage>
</organism>
<name>A0AAN7DCS7_9FUNG</name>
<dbReference type="EMBL" id="JASEJX010000015">
    <property type="protein sequence ID" value="KAK4515086.1"/>
    <property type="molecule type" value="Genomic_DNA"/>
</dbReference>
<dbReference type="RefSeq" id="XP_064681752.1">
    <property type="nucleotide sequence ID" value="XM_064822066.1"/>
</dbReference>
<evidence type="ECO:0000313" key="2">
    <source>
        <dbReference type="Proteomes" id="UP001304243"/>
    </source>
</evidence>
<keyword evidence="2" id="KW-1185">Reference proteome</keyword>